<accession>A0A8J5L3B4</accession>
<dbReference type="Pfam" id="PF23559">
    <property type="entry name" value="WHD_DRP"/>
    <property type="match status" value="1"/>
</dbReference>
<evidence type="ECO:0008006" key="14">
    <source>
        <dbReference type="Google" id="ProtNLM"/>
    </source>
</evidence>
<dbReference type="InterPro" id="IPR036388">
    <property type="entry name" value="WH-like_DNA-bd_sf"/>
</dbReference>
<evidence type="ECO:0000256" key="2">
    <source>
        <dbReference type="ARBA" id="ARBA00022614"/>
    </source>
</evidence>
<dbReference type="Pfam" id="PF18052">
    <property type="entry name" value="Rx_N"/>
    <property type="match status" value="1"/>
</dbReference>
<evidence type="ECO:0000256" key="1">
    <source>
        <dbReference type="ARBA" id="ARBA00008894"/>
    </source>
</evidence>
<feature type="domain" description="Disease resistance R13L4/SHOC-2-like LRR" evidence="11">
    <location>
        <begin position="586"/>
        <end position="892"/>
    </location>
</feature>
<dbReference type="Gene3D" id="3.40.50.300">
    <property type="entry name" value="P-loop containing nucleotide triphosphate hydrolases"/>
    <property type="match status" value="1"/>
</dbReference>
<evidence type="ECO:0000256" key="3">
    <source>
        <dbReference type="ARBA" id="ARBA00022737"/>
    </source>
</evidence>
<dbReference type="GO" id="GO:0042742">
    <property type="term" value="P:defense response to bacterium"/>
    <property type="evidence" value="ECO:0007669"/>
    <property type="project" value="UniProtKB-ARBA"/>
</dbReference>
<evidence type="ECO:0000259" key="8">
    <source>
        <dbReference type="Pfam" id="PF00931"/>
    </source>
</evidence>
<feature type="domain" description="Disease resistance protein winged helix" evidence="10">
    <location>
        <begin position="424"/>
        <end position="500"/>
    </location>
</feature>
<evidence type="ECO:0000256" key="6">
    <source>
        <dbReference type="ARBA" id="ARBA00022840"/>
    </source>
</evidence>
<dbReference type="GO" id="GO:0009626">
    <property type="term" value="P:plant-type hypersensitive response"/>
    <property type="evidence" value="ECO:0007669"/>
    <property type="project" value="UniProtKB-ARBA"/>
</dbReference>
<dbReference type="InterPro" id="IPR027417">
    <property type="entry name" value="P-loop_NTPase"/>
</dbReference>
<dbReference type="Proteomes" id="UP000734854">
    <property type="component" value="Unassembled WGS sequence"/>
</dbReference>
<dbReference type="PRINTS" id="PR00364">
    <property type="entry name" value="DISEASERSIST"/>
</dbReference>
<comment type="similarity">
    <text evidence="1">Belongs to the disease resistance NB-LRR family.</text>
</comment>
<dbReference type="SUPFAM" id="SSF52540">
    <property type="entry name" value="P-loop containing nucleoside triphosphate hydrolases"/>
    <property type="match status" value="1"/>
</dbReference>
<keyword evidence="5" id="KW-0611">Plant defense</keyword>
<evidence type="ECO:0000256" key="7">
    <source>
        <dbReference type="SAM" id="MobiDB-lite"/>
    </source>
</evidence>
<dbReference type="GO" id="GO:0043531">
    <property type="term" value="F:ADP binding"/>
    <property type="evidence" value="ECO:0007669"/>
    <property type="project" value="InterPro"/>
</dbReference>
<evidence type="ECO:0000259" key="10">
    <source>
        <dbReference type="Pfam" id="PF23559"/>
    </source>
</evidence>
<dbReference type="InterPro" id="IPR032675">
    <property type="entry name" value="LRR_dom_sf"/>
</dbReference>
<comment type="caution">
    <text evidence="12">The sequence shown here is derived from an EMBL/GenBank/DDBJ whole genome shotgun (WGS) entry which is preliminary data.</text>
</comment>
<gene>
    <name evidence="12" type="ORF">ZIOFF_039655</name>
</gene>
<dbReference type="Pfam" id="PF00931">
    <property type="entry name" value="NB-ARC"/>
    <property type="match status" value="1"/>
</dbReference>
<reference evidence="12 13" key="1">
    <citation type="submission" date="2020-08" db="EMBL/GenBank/DDBJ databases">
        <title>Plant Genome Project.</title>
        <authorList>
            <person name="Zhang R.-G."/>
        </authorList>
    </citation>
    <scope>NUCLEOTIDE SEQUENCE [LARGE SCALE GENOMIC DNA]</scope>
    <source>
        <tissue evidence="12">Rhizome</tissue>
    </source>
</reference>
<dbReference type="Gene3D" id="1.10.10.10">
    <property type="entry name" value="Winged helix-like DNA-binding domain superfamily/Winged helix DNA-binding domain"/>
    <property type="match status" value="1"/>
</dbReference>
<protein>
    <recommendedName>
        <fullName evidence="14">Disease resistance RPP13-like protein 1</fullName>
    </recommendedName>
</protein>
<evidence type="ECO:0000259" key="9">
    <source>
        <dbReference type="Pfam" id="PF18052"/>
    </source>
</evidence>
<evidence type="ECO:0000256" key="5">
    <source>
        <dbReference type="ARBA" id="ARBA00022821"/>
    </source>
</evidence>
<dbReference type="FunFam" id="1.10.10.10:FF:000322">
    <property type="entry name" value="Probable disease resistance protein At1g63360"/>
    <property type="match status" value="1"/>
</dbReference>
<dbReference type="PANTHER" id="PTHR36766">
    <property type="entry name" value="PLANT BROAD-SPECTRUM MILDEW RESISTANCE PROTEIN RPW8"/>
    <property type="match status" value="1"/>
</dbReference>
<proteinExistence type="inferred from homology"/>
<keyword evidence="13" id="KW-1185">Reference proteome</keyword>
<feature type="domain" description="NB-ARC" evidence="8">
    <location>
        <begin position="168"/>
        <end position="336"/>
    </location>
</feature>
<dbReference type="SUPFAM" id="SSF52058">
    <property type="entry name" value="L domain-like"/>
    <property type="match status" value="1"/>
</dbReference>
<keyword evidence="4" id="KW-0547">Nucleotide-binding</keyword>
<dbReference type="InterPro" id="IPR041118">
    <property type="entry name" value="Rx_N"/>
</dbReference>
<dbReference type="InterPro" id="IPR002182">
    <property type="entry name" value="NB-ARC"/>
</dbReference>
<keyword evidence="2" id="KW-0433">Leucine-rich repeat</keyword>
<feature type="domain" description="Disease resistance N-terminal" evidence="9">
    <location>
        <begin position="11"/>
        <end position="102"/>
    </location>
</feature>
<dbReference type="Pfam" id="PF23598">
    <property type="entry name" value="LRR_14"/>
    <property type="match status" value="1"/>
</dbReference>
<feature type="compositionally biased region" description="Low complexity" evidence="7">
    <location>
        <begin position="23"/>
        <end position="32"/>
    </location>
</feature>
<dbReference type="Gene3D" id="1.20.5.4130">
    <property type="match status" value="1"/>
</dbReference>
<dbReference type="FunFam" id="3.40.50.300:FF:001091">
    <property type="entry name" value="Probable disease resistance protein At1g61300"/>
    <property type="match status" value="1"/>
</dbReference>
<dbReference type="InterPro" id="IPR058922">
    <property type="entry name" value="WHD_DRP"/>
</dbReference>
<dbReference type="AlphaFoldDB" id="A0A8J5L3B4"/>
<keyword evidence="6" id="KW-0067">ATP-binding</keyword>
<dbReference type="PANTHER" id="PTHR36766:SF40">
    <property type="entry name" value="DISEASE RESISTANCE PROTEIN RGA3"/>
    <property type="match status" value="1"/>
</dbReference>
<dbReference type="Gene3D" id="3.80.10.10">
    <property type="entry name" value="Ribonuclease Inhibitor"/>
    <property type="match status" value="2"/>
</dbReference>
<evidence type="ECO:0000313" key="12">
    <source>
        <dbReference type="EMBL" id="KAG6499856.1"/>
    </source>
</evidence>
<dbReference type="GO" id="GO:0005524">
    <property type="term" value="F:ATP binding"/>
    <property type="evidence" value="ECO:0007669"/>
    <property type="project" value="UniProtKB-KW"/>
</dbReference>
<evidence type="ECO:0000256" key="4">
    <source>
        <dbReference type="ARBA" id="ARBA00022741"/>
    </source>
</evidence>
<dbReference type="Gene3D" id="1.10.8.430">
    <property type="entry name" value="Helical domain of apoptotic protease-activating factors"/>
    <property type="match status" value="1"/>
</dbReference>
<evidence type="ECO:0000313" key="13">
    <source>
        <dbReference type="Proteomes" id="UP000734854"/>
    </source>
</evidence>
<dbReference type="InterPro" id="IPR042197">
    <property type="entry name" value="Apaf_helical"/>
</dbReference>
<sequence length="1057" mass="120870">MAGGGFLSSIITMVIDKLHSLASSSTSSSSSSPRNNIEQEMSKLTETMRRIQAKLDDTEEENRAKSHSEKLWLSELKDVAYDAEDVVAKYEYEVLRSKQLHENSSGTQEDELANKAAEIRKRFDEITKEWKLLKLPQNVGKRKRSSWPLVGNRETGSFVVESEVLGREKEKDMLVEWLLSEDDIIWNEVSVIVVIGMGGLGKTTLAQLVYNDPRVKSYFDLTGWVCVSENFHVVSLTEKILQSFAKVKVHEELDELQHALREKLQGKKFLLTLDDVWNEEFTLWDELRKPLLSAHVGKVIVTTRNQSVARIMGTRSPLNLNCLPFDVCWQLFKRVTLGGADKSLQPHLEDLGRKIVDKCKGLPLAVKVLGGALRNKEDIDSWEDILENEMWESEETNKGVLPALKISYDCMPIQLKRCFQYLSLFPKDTSLDSEEIVRLWMSQGLLPLDGDKRAEDIGRNYIKRLAERSLIHLKRADTLFMREQSRKQSFSLHDLVHDLAQYIAQDECLCVIDDKFDIEKLQKIRHLSLGRSLVREDPHILKHLETIKDHQQLKLMRTLFIKVRGLFGLTSIRRQDKIFGPLDDFFQKFENLRALHLSNIIGFIGLLDSLGKLRLLKYLSIIDFDVVGIPESICSLYNLQTLDLTGTSIYQLPRQIANLINLRHLLLPHYLNVFLPSGIGNLIDLQTLTHFDFCCEKEHCDIGELNSLMKLGGHILISISTSVNTLSNSKPPLKTKKYLDSLELRWYGWYDDAFDGSKKDEKNAEWQLEYLEPHVNLKTLQIFFYPGVSFVGWVGSSSFTKLTSLSLNSCNNCNKLPPLGQLPSLEMLEICGMDGVQQVGREFCSLLMASPSSSQNKIAFPSLKYLHFSTMPNWEVWDGVEIGDFPRLQFIQISKCYELIKFPQWPFIPSVEEMTLDGGGVPDVSNFHSLTNLSIDVITQENIKWMSKCYFPTLQHLTLLYIEMESIHLSQRRLPSLKTLEIHDSKELRVVTGLKNLTSLNSLIIKACPNLEFQELPATLEQVKLNRCRLFKKGFKEQQHMRNVLGDGDKSGVTTLK</sequence>
<name>A0A8J5L3B4_ZINOF</name>
<organism evidence="12 13">
    <name type="scientific">Zingiber officinale</name>
    <name type="common">Ginger</name>
    <name type="synonym">Amomum zingiber</name>
    <dbReference type="NCBI Taxonomy" id="94328"/>
    <lineage>
        <taxon>Eukaryota</taxon>
        <taxon>Viridiplantae</taxon>
        <taxon>Streptophyta</taxon>
        <taxon>Embryophyta</taxon>
        <taxon>Tracheophyta</taxon>
        <taxon>Spermatophyta</taxon>
        <taxon>Magnoliopsida</taxon>
        <taxon>Liliopsida</taxon>
        <taxon>Zingiberales</taxon>
        <taxon>Zingiberaceae</taxon>
        <taxon>Zingiber</taxon>
    </lineage>
</organism>
<dbReference type="EMBL" id="JACMSC010000011">
    <property type="protein sequence ID" value="KAG6499856.1"/>
    <property type="molecule type" value="Genomic_DNA"/>
</dbReference>
<feature type="region of interest" description="Disordered" evidence="7">
    <location>
        <begin position="23"/>
        <end position="43"/>
    </location>
</feature>
<evidence type="ECO:0000259" key="11">
    <source>
        <dbReference type="Pfam" id="PF23598"/>
    </source>
</evidence>
<keyword evidence="3" id="KW-0677">Repeat</keyword>
<dbReference type="InterPro" id="IPR055414">
    <property type="entry name" value="LRR_R13L4/SHOC2-like"/>
</dbReference>
<dbReference type="GO" id="GO:0002758">
    <property type="term" value="P:innate immune response-activating signaling pathway"/>
    <property type="evidence" value="ECO:0007669"/>
    <property type="project" value="UniProtKB-ARBA"/>
</dbReference>